<feature type="domain" description="Polymerase beta nucleotidyltransferase" evidence="1">
    <location>
        <begin position="20"/>
        <end position="101"/>
    </location>
</feature>
<dbReference type="CDD" id="cd05403">
    <property type="entry name" value="NT_KNTase_like"/>
    <property type="match status" value="1"/>
</dbReference>
<accession>A0A1S7LMR4</accession>
<dbReference type="Gene3D" id="3.30.460.10">
    <property type="entry name" value="Beta Polymerase, domain 2"/>
    <property type="match status" value="1"/>
</dbReference>
<dbReference type="EMBL" id="LO017727">
    <property type="protein sequence ID" value="CRH07036.1"/>
    <property type="molecule type" value="Genomic_DNA"/>
</dbReference>
<dbReference type="Pfam" id="PF18765">
    <property type="entry name" value="Polbeta"/>
    <property type="match status" value="1"/>
</dbReference>
<dbReference type="SUPFAM" id="SSF81301">
    <property type="entry name" value="Nucleotidyltransferase"/>
    <property type="match status" value="1"/>
</dbReference>
<sequence length="107" mass="11800">MGPLSPSLQLSKKEQKLITRLLAEQLPGRLVWAYGARVTGQGDGDSDLDLVVFIPTAEAFTVYTLQESLEQSGLPFRVELLIWNQVPQSLKQTIQASHLVLQSGPQI</sequence>
<proteinExistence type="predicted"/>
<evidence type="ECO:0000313" key="2">
    <source>
        <dbReference type="EMBL" id="CRH07036.1"/>
    </source>
</evidence>
<reference evidence="2" key="1">
    <citation type="submission" date="2015-04" db="EMBL/GenBank/DDBJ databases">
        <authorList>
            <person name="Syromyatnikov M.Y."/>
            <person name="Popov V.N."/>
        </authorList>
    </citation>
    <scope>NUCLEOTIDE SEQUENCE</scope>
    <source>
        <strain evidence="2">MO-1</strain>
    </source>
</reference>
<dbReference type="InterPro" id="IPR041633">
    <property type="entry name" value="Polbeta"/>
</dbReference>
<dbReference type="AlphaFoldDB" id="A0A1S7LMR4"/>
<name>A0A1S7LMR4_MAGMO</name>
<gene>
    <name evidence="2" type="ORF">MAGMO_2889</name>
</gene>
<dbReference type="InterPro" id="IPR043519">
    <property type="entry name" value="NT_sf"/>
</dbReference>
<protein>
    <recommendedName>
        <fullName evidence="1">Polymerase beta nucleotidyltransferase domain-containing protein</fullName>
    </recommendedName>
</protein>
<organism evidence="2">
    <name type="scientific">Magnetococcus massalia (strain MO-1)</name>
    <dbReference type="NCBI Taxonomy" id="451514"/>
    <lineage>
        <taxon>Bacteria</taxon>
        <taxon>Pseudomonadati</taxon>
        <taxon>Pseudomonadota</taxon>
        <taxon>Magnetococcia</taxon>
        <taxon>Magnetococcales</taxon>
        <taxon>Magnetococcaceae</taxon>
        <taxon>Magnetococcus</taxon>
    </lineage>
</organism>
<evidence type="ECO:0000259" key="1">
    <source>
        <dbReference type="Pfam" id="PF18765"/>
    </source>
</evidence>